<dbReference type="RefSeq" id="WP_020981249.1">
    <property type="nucleotide sequence ID" value="NZ_AKWY02000034.1"/>
</dbReference>
<keyword evidence="1" id="KW-0808">Transferase</keyword>
<dbReference type="GeneID" id="62532748"/>
<reference evidence="1 2" key="1">
    <citation type="submission" date="2013-05" db="EMBL/GenBank/DDBJ databases">
        <authorList>
            <person name="Harkins D.M."/>
            <person name="Durkin A.S."/>
            <person name="Brinkac L.M."/>
            <person name="Haft D.H."/>
            <person name="Selengut J.D."/>
            <person name="Sanka R."/>
            <person name="DePew J."/>
            <person name="Purushe J."/>
            <person name="Hartskeerl R.A."/>
            <person name="Ahmed A."/>
            <person name="van der Linden H."/>
            <person name="Goris M.G.A."/>
            <person name="Vinetz J.M."/>
            <person name="Sutton G.G."/>
            <person name="Nierman W.C."/>
            <person name="Fouts D.E."/>
        </authorList>
    </citation>
    <scope>NUCLEOTIDE SEQUENCE [LARGE SCALE GENOMIC DNA]</scope>
    <source>
        <strain evidence="1 2">CZ214</strain>
    </source>
</reference>
<name>T0FIG4_9LEPT</name>
<evidence type="ECO:0000313" key="1">
    <source>
        <dbReference type="EMBL" id="EQA69849.1"/>
    </source>
</evidence>
<proteinExistence type="predicted"/>
<sequence>MIRIIDPVMKRIYQAILVFFPKTEWAYENILILLKRNRKYDPMKVSKEFLSYFDRYFKIHPECILRWRISVYASYLISHNIQGIQSTMREFLDVQTMFAKKHQLDSLNISISSDNLFSNYNVHGYLDTHVKARMLGLHPNTKILLFLKSMDTVANPVMLSYWKKYITVVNDDFAIETLKPFKNYLQEDFAFTAIINDNPIYIEHAKYVVQKEWEKEGRKPLFELTTEDKNFGWDQLAKVGISRDTWFVSLHVRDAGYKLGSHLAKDDFDGYRNADIDNYKLAIQSIVSAGGFVIRVGDPKMKKIPPMEGVFDYAYSDIRSNRMDIFLFSQCRFFVGVSSGPILNPILFGVPTIMTNFMPISGRPHASNCLFIPKHLWLKNENRYASFEEILSTDLGRIFTSHGYEKKGVKIVENSPEELNDVVTEMLERLSDNVSYSGEDEKMQEKLNELYRKYSGYGDLGRIGREFIKNSFKKGLI</sequence>
<dbReference type="InterPro" id="IPR030808">
    <property type="entry name" value="Glycosyl_04372"/>
</dbReference>
<dbReference type="EMBL" id="AKWY02000034">
    <property type="protein sequence ID" value="EQA69849.1"/>
    <property type="molecule type" value="Genomic_DNA"/>
</dbReference>
<dbReference type="GO" id="GO:0016740">
    <property type="term" value="F:transferase activity"/>
    <property type="evidence" value="ECO:0007669"/>
    <property type="project" value="UniProtKB-KW"/>
</dbReference>
<organism evidence="1 2">
    <name type="scientific">Leptospira noguchii serovar Panama str. CZ214</name>
    <dbReference type="NCBI Taxonomy" id="1001595"/>
    <lineage>
        <taxon>Bacteria</taxon>
        <taxon>Pseudomonadati</taxon>
        <taxon>Spirochaetota</taxon>
        <taxon>Spirochaetia</taxon>
        <taxon>Leptospirales</taxon>
        <taxon>Leptospiraceae</taxon>
        <taxon>Leptospira</taxon>
    </lineage>
</organism>
<dbReference type="AlphaFoldDB" id="T0FIG4"/>
<dbReference type="Proteomes" id="UP000015442">
    <property type="component" value="Unassembled WGS sequence"/>
</dbReference>
<evidence type="ECO:0000313" key="2">
    <source>
        <dbReference type="Proteomes" id="UP000015442"/>
    </source>
</evidence>
<gene>
    <name evidence="1" type="ORF">LEP1GSC059_1854</name>
</gene>
<dbReference type="NCBIfam" id="TIGR04372">
    <property type="entry name" value="glycosyl_04372"/>
    <property type="match status" value="1"/>
</dbReference>
<comment type="caution">
    <text evidence="1">The sequence shown here is derived from an EMBL/GenBank/DDBJ whole genome shotgun (WGS) entry which is preliminary data.</text>
</comment>
<accession>T0FIG4</accession>
<protein>
    <submittedName>
        <fullName evidence="1">Glycosyltransferase, TIGR04372 family</fullName>
    </submittedName>
</protein>